<sequence length="141" mass="16301">MRAKEIKNLAEDLRENYNTRNPFELADKFGIKVLISKVLPADKKAYTIKSDNYPTIIIVNGRYEYKSQMVLCAHELGHALLHSDAVNNFAVTSKNAFKNVEYEANLFAVSLLFDEEDFNIKMLNMSNYLLKQVLDYNIEEK</sequence>
<evidence type="ECO:0000259" key="1">
    <source>
        <dbReference type="Pfam" id="PF06114"/>
    </source>
</evidence>
<feature type="domain" description="IrrE N-terminal-like" evidence="1">
    <location>
        <begin position="26"/>
        <end position="129"/>
    </location>
</feature>
<dbReference type="Proteomes" id="UP000628463">
    <property type="component" value="Unassembled WGS sequence"/>
</dbReference>
<gene>
    <name evidence="2" type="ORF">H8S01_08970</name>
</gene>
<evidence type="ECO:0000313" key="2">
    <source>
        <dbReference type="EMBL" id="MBC5681091.1"/>
    </source>
</evidence>
<organism evidence="2 3">
    <name type="scientific">Lachnospira hominis</name>
    <name type="common">ex Liu et al. 2021</name>
    <dbReference type="NCBI Taxonomy" id="2763051"/>
    <lineage>
        <taxon>Bacteria</taxon>
        <taxon>Bacillati</taxon>
        <taxon>Bacillota</taxon>
        <taxon>Clostridia</taxon>
        <taxon>Lachnospirales</taxon>
        <taxon>Lachnospiraceae</taxon>
        <taxon>Lachnospira</taxon>
    </lineage>
</organism>
<name>A0ABR7G2X1_9FIRM</name>
<dbReference type="PANTHER" id="PTHR43236">
    <property type="entry name" value="ANTITOXIN HIGA1"/>
    <property type="match status" value="1"/>
</dbReference>
<evidence type="ECO:0000313" key="3">
    <source>
        <dbReference type="Proteomes" id="UP000628463"/>
    </source>
</evidence>
<dbReference type="Pfam" id="PF06114">
    <property type="entry name" value="Peptidase_M78"/>
    <property type="match status" value="1"/>
</dbReference>
<protein>
    <submittedName>
        <fullName evidence="2">ImmA/IrrE family metallo-endopeptidase</fullName>
    </submittedName>
</protein>
<dbReference type="Gene3D" id="1.10.10.2910">
    <property type="match status" value="1"/>
</dbReference>
<keyword evidence="3" id="KW-1185">Reference proteome</keyword>
<comment type="caution">
    <text evidence="2">The sequence shown here is derived from an EMBL/GenBank/DDBJ whole genome shotgun (WGS) entry which is preliminary data.</text>
</comment>
<proteinExistence type="predicted"/>
<dbReference type="EMBL" id="JACOPD010000005">
    <property type="protein sequence ID" value="MBC5681091.1"/>
    <property type="molecule type" value="Genomic_DNA"/>
</dbReference>
<reference evidence="2 3" key="1">
    <citation type="submission" date="2020-08" db="EMBL/GenBank/DDBJ databases">
        <title>Genome public.</title>
        <authorList>
            <person name="Liu C."/>
            <person name="Sun Q."/>
        </authorList>
    </citation>
    <scope>NUCLEOTIDE SEQUENCE [LARGE SCALE GENOMIC DNA]</scope>
    <source>
        <strain evidence="2 3">NSJ-43</strain>
    </source>
</reference>
<dbReference type="PANTHER" id="PTHR43236:SF1">
    <property type="entry name" value="BLL7220 PROTEIN"/>
    <property type="match status" value="1"/>
</dbReference>
<dbReference type="InterPro" id="IPR052345">
    <property type="entry name" value="Rad_response_metalloprotease"/>
</dbReference>
<dbReference type="RefSeq" id="WP_021865508.1">
    <property type="nucleotide sequence ID" value="NZ_JACOPD010000005.1"/>
</dbReference>
<accession>A0ABR7G2X1</accession>
<dbReference type="InterPro" id="IPR010359">
    <property type="entry name" value="IrrE_HExxH"/>
</dbReference>